<gene>
    <name evidence="1" type="ORF">AK40_6084</name>
</gene>
<name>A0AAN0W507_BACCE</name>
<evidence type="ECO:0000313" key="2">
    <source>
        <dbReference type="Proteomes" id="UP000031861"/>
    </source>
</evidence>
<accession>A0AAN0W507</accession>
<dbReference type="Proteomes" id="UP000031861">
    <property type="component" value="Plasmid pBFI_3"/>
</dbReference>
<reference evidence="1 2" key="1">
    <citation type="journal article" date="2015" name="Genome Announc.">
        <title>Complete genome sequences for 35 biothreat assay-relevant bacillus species.</title>
        <authorList>
            <person name="Johnson S.L."/>
            <person name="Daligault H.E."/>
            <person name="Davenport K.W."/>
            <person name="Jaissle J."/>
            <person name="Frey K.G."/>
            <person name="Ladner J.T."/>
            <person name="Broomall S.M."/>
            <person name="Bishop-Lilly K.A."/>
            <person name="Bruce D.C."/>
            <person name="Gibbons H.S."/>
            <person name="Coyne S.R."/>
            <person name="Lo C.C."/>
            <person name="Meincke L."/>
            <person name="Munk A.C."/>
            <person name="Koroleva G.I."/>
            <person name="Rosenzweig C.N."/>
            <person name="Palacios G.F."/>
            <person name="Redden C.L."/>
            <person name="Minogue T.D."/>
            <person name="Chain P.S."/>
        </authorList>
    </citation>
    <scope>NUCLEOTIDE SEQUENCE [LARGE SCALE GENOMIC DNA]</scope>
    <source>
        <strain evidence="1 2">03BB108</strain>
    </source>
</reference>
<dbReference type="EMBL" id="CP009640">
    <property type="protein sequence ID" value="AJI09104.1"/>
    <property type="molecule type" value="Genomic_DNA"/>
</dbReference>
<keyword evidence="1" id="KW-0614">Plasmid</keyword>
<protein>
    <submittedName>
        <fullName evidence="1">Uncharacterized protein</fullName>
    </submittedName>
</protein>
<dbReference type="AlphaFoldDB" id="A0AAN0W507"/>
<organism evidence="1 2">
    <name type="scientific">Bacillus cereus 03BB108</name>
    <dbReference type="NCBI Taxonomy" id="451709"/>
    <lineage>
        <taxon>Bacteria</taxon>
        <taxon>Bacillati</taxon>
        <taxon>Bacillota</taxon>
        <taxon>Bacilli</taxon>
        <taxon>Bacillales</taxon>
        <taxon>Bacillaceae</taxon>
        <taxon>Bacillus</taxon>
        <taxon>Bacillus cereus group</taxon>
    </lineage>
</organism>
<sequence>MSELKGDMKVSKILKSKSISVGLFDLDERYKLGEKITVFCNKLNTLYTFTVFNITLVRKTHWVVHLK</sequence>
<geneLocation type="plasmid" evidence="1 2">
    <name>pBFI_3</name>
</geneLocation>
<evidence type="ECO:0000313" key="1">
    <source>
        <dbReference type="EMBL" id="AJI09104.1"/>
    </source>
</evidence>
<proteinExistence type="predicted"/>